<organism evidence="1 2">
    <name type="scientific">Halosegnis longus</name>
    <dbReference type="NCBI Taxonomy" id="2216012"/>
    <lineage>
        <taxon>Archaea</taxon>
        <taxon>Methanobacteriati</taxon>
        <taxon>Methanobacteriota</taxon>
        <taxon>Stenosarchaea group</taxon>
        <taxon>Halobacteria</taxon>
        <taxon>Halobacteriales</taxon>
        <taxon>Natronomonadaceae</taxon>
        <taxon>Halosegnis</taxon>
    </lineage>
</organism>
<sequence>MLPPTARERALARTYEGRDGRDQWETIRTYRAVLDAFHANRERPQTEICQEVGIPTHRGGRWLRGETPAVVKAIDTAATHGWLQAQPGDPTFEALVVLHAWTLAGGSIGSSWQLSIYVGDSDPRQLADAALTGAGVDTRVREQPASESVELQPARDGAALARVLHTLGSPVGDKQASPPTLPAWLAAVPRATQLRWARTYVSLRASQDSRHTRRVREARPPAYRDALATFFADLTGGEVARADRGVKLYQTATELLDVVPTIPGQSAVAVHQ</sequence>
<protein>
    <submittedName>
        <fullName evidence="1">Uncharacterized protein</fullName>
    </submittedName>
</protein>
<dbReference type="RefSeq" id="WP_123124073.1">
    <property type="nucleotide sequence ID" value="NZ_RJJC01000001.1"/>
</dbReference>
<keyword evidence="2" id="KW-1185">Reference proteome</keyword>
<reference evidence="1 2" key="1">
    <citation type="submission" date="2018-11" db="EMBL/GenBank/DDBJ databases">
        <title>Genome sequences of Natronomonas sp. CBA1133.</title>
        <authorList>
            <person name="Roh S.W."/>
            <person name="Cha I.-T."/>
        </authorList>
    </citation>
    <scope>NUCLEOTIDE SEQUENCE [LARGE SCALE GENOMIC DNA]</scope>
    <source>
        <strain evidence="1 2">CBA1133</strain>
    </source>
</reference>
<accession>A0AAJ4UVU9</accession>
<evidence type="ECO:0000313" key="1">
    <source>
        <dbReference type="EMBL" id="RNJ26393.1"/>
    </source>
</evidence>
<dbReference type="EMBL" id="RJJC01000001">
    <property type="protein sequence ID" value="RNJ26393.1"/>
    <property type="molecule type" value="Genomic_DNA"/>
</dbReference>
<evidence type="ECO:0000313" key="2">
    <source>
        <dbReference type="Proteomes" id="UP000270581"/>
    </source>
</evidence>
<gene>
    <name evidence="1" type="ORF">Nmn1133_06745</name>
</gene>
<proteinExistence type="predicted"/>
<dbReference type="Proteomes" id="UP000270581">
    <property type="component" value="Unassembled WGS sequence"/>
</dbReference>
<comment type="caution">
    <text evidence="1">The sequence shown here is derived from an EMBL/GenBank/DDBJ whole genome shotgun (WGS) entry which is preliminary data.</text>
</comment>
<name>A0AAJ4UVU9_9EURY</name>
<dbReference type="AlphaFoldDB" id="A0AAJ4UVU9"/>